<dbReference type="OrthoDB" id="5406014at2759"/>
<evidence type="ECO:0000313" key="7">
    <source>
        <dbReference type="EMBL" id="KAG9473163.1"/>
    </source>
</evidence>
<dbReference type="Pfam" id="PF12075">
    <property type="entry name" value="KN_motif"/>
    <property type="match status" value="1"/>
</dbReference>
<dbReference type="SUPFAM" id="SSF48403">
    <property type="entry name" value="Ankyrin repeat"/>
    <property type="match status" value="1"/>
</dbReference>
<gene>
    <name evidence="7" type="ORF">GDO78_014013</name>
</gene>
<dbReference type="SMART" id="SM00248">
    <property type="entry name" value="ANK"/>
    <property type="match status" value="5"/>
</dbReference>
<evidence type="ECO:0000256" key="6">
    <source>
        <dbReference type="SAM" id="MobiDB-lite"/>
    </source>
</evidence>
<keyword evidence="2" id="KW-0677">Repeat</keyword>
<dbReference type="EMBL" id="WNTK01000024">
    <property type="protein sequence ID" value="KAG9473164.1"/>
    <property type="molecule type" value="Genomic_DNA"/>
</dbReference>
<feature type="region of interest" description="Disordered" evidence="6">
    <location>
        <begin position="65"/>
        <end position="100"/>
    </location>
</feature>
<feature type="compositionally biased region" description="Polar residues" evidence="6">
    <location>
        <begin position="65"/>
        <end position="76"/>
    </location>
</feature>
<feature type="repeat" description="ANK" evidence="5">
    <location>
        <begin position="746"/>
        <end position="770"/>
    </location>
</feature>
<dbReference type="EMBL" id="WNTK01000024">
    <property type="protein sequence ID" value="KAG9473163.1"/>
    <property type="molecule type" value="Genomic_DNA"/>
</dbReference>
<dbReference type="PANTHER" id="PTHR24168:SF24">
    <property type="entry name" value="KN MOTIF AND ANKYRIN REPEAT DOMAIN-CONTAINING PROTEIN 4"/>
    <property type="match status" value="1"/>
</dbReference>
<comment type="caution">
    <text evidence="7">The sequence shown here is derived from an EMBL/GenBank/DDBJ whole genome shotgun (WGS) entry which is preliminary data.</text>
</comment>
<dbReference type="GO" id="GO:0005737">
    <property type="term" value="C:cytoplasm"/>
    <property type="evidence" value="ECO:0007669"/>
    <property type="project" value="TreeGrafter"/>
</dbReference>
<evidence type="ECO:0000313" key="8">
    <source>
        <dbReference type="Proteomes" id="UP000770717"/>
    </source>
</evidence>
<evidence type="ECO:0000256" key="2">
    <source>
        <dbReference type="ARBA" id="ARBA00022737"/>
    </source>
</evidence>
<dbReference type="PANTHER" id="PTHR24168">
    <property type="entry name" value="KN MOTIF AND ANKYRIN REPEAT DOMAIN-CONTAINING"/>
    <property type="match status" value="1"/>
</dbReference>
<dbReference type="Gene3D" id="1.25.40.20">
    <property type="entry name" value="Ankyrin repeat-containing domain"/>
    <property type="match status" value="1"/>
</dbReference>
<feature type="repeat" description="ANK" evidence="5">
    <location>
        <begin position="818"/>
        <end position="850"/>
    </location>
</feature>
<dbReference type="GO" id="GO:0005856">
    <property type="term" value="C:cytoskeleton"/>
    <property type="evidence" value="ECO:0007669"/>
    <property type="project" value="TreeGrafter"/>
</dbReference>
<feature type="compositionally biased region" description="Low complexity" evidence="6">
    <location>
        <begin position="77"/>
        <end position="94"/>
    </location>
</feature>
<reference evidence="7" key="1">
    <citation type="thesis" date="2020" institute="ProQuest LLC" country="789 East Eisenhower Parkway, Ann Arbor, MI, USA">
        <title>Comparative Genomics and Chromosome Evolution.</title>
        <authorList>
            <person name="Mudd A.B."/>
        </authorList>
    </citation>
    <scope>NUCLEOTIDE SEQUENCE</scope>
    <source>
        <strain evidence="7">HN-11 Male</strain>
        <tissue evidence="7">Kidney and liver</tissue>
    </source>
</reference>
<dbReference type="PROSITE" id="PS50088">
    <property type="entry name" value="ANK_REPEAT"/>
    <property type="match status" value="3"/>
</dbReference>
<organism evidence="7 8">
    <name type="scientific">Eleutherodactylus coqui</name>
    <name type="common">Puerto Rican coqui</name>
    <dbReference type="NCBI Taxonomy" id="57060"/>
    <lineage>
        <taxon>Eukaryota</taxon>
        <taxon>Metazoa</taxon>
        <taxon>Chordata</taxon>
        <taxon>Craniata</taxon>
        <taxon>Vertebrata</taxon>
        <taxon>Euteleostomi</taxon>
        <taxon>Amphibia</taxon>
        <taxon>Batrachia</taxon>
        <taxon>Anura</taxon>
        <taxon>Neobatrachia</taxon>
        <taxon>Hyloidea</taxon>
        <taxon>Eleutherodactylidae</taxon>
        <taxon>Eleutherodactylinae</taxon>
        <taxon>Eleutherodactylus</taxon>
        <taxon>Eleutherodactylus</taxon>
    </lineage>
</organism>
<feature type="repeat" description="ANK" evidence="5">
    <location>
        <begin position="851"/>
        <end position="874"/>
    </location>
</feature>
<evidence type="ECO:0000256" key="1">
    <source>
        <dbReference type="ARBA" id="ARBA00022553"/>
    </source>
</evidence>
<evidence type="ECO:0000256" key="4">
    <source>
        <dbReference type="ARBA" id="ARBA00023054"/>
    </source>
</evidence>
<accession>A0A8J6JWT7</accession>
<keyword evidence="4" id="KW-0175">Coiled coil</keyword>
<feature type="region of interest" description="Disordered" evidence="6">
    <location>
        <begin position="543"/>
        <end position="638"/>
    </location>
</feature>
<evidence type="ECO:0000256" key="5">
    <source>
        <dbReference type="PROSITE-ProRule" id="PRU00023"/>
    </source>
</evidence>
<protein>
    <recommendedName>
        <fullName evidence="9">KN motif and ankyrin repeat domain-containing protein 4</fullName>
    </recommendedName>
</protein>
<dbReference type="InterPro" id="IPR002110">
    <property type="entry name" value="Ankyrin_rpt"/>
</dbReference>
<keyword evidence="1" id="KW-0597">Phosphoprotein</keyword>
<sequence>MEKTNGENVESKEELKDNRVAYSVETPYGFHLDLDFLKYVHDIEKGNTIKRIHIHRRAKQSKFSTLPRNFSVPENGSQSYSAASSRTWSPSSYRNDAKDSQVFSGNDSSLRLRYVHELNYRRKDIMSDASLQELVPHDFSGCRDRPQFARASSLPASLPQSTMSPDQSHYLSVTQNISSFSDSRLDSSEEHGSPSCILAGNQLAAAFKKIKELEEQIKTIPELQKTIYVLEGKNNKLNTQLKSLSQFLGNIKDQEGAGFLESKEKSECLDNGNGEVNGQFSYDNVSDSPFSTIKQQVTDLTKRLDDRAREVHNLRVLVEKQNNELKAKDVYITDLTKMMESMEESRREVGNKHYRDMAVNTEEDQVEERKESLDKTTHANIAVETRSVGCSVLPIDLDQPPDTDHSLAKSNQEGSTTVHDDMLVDDDVECSRLEIEKVTKSDAKEGPPVHQPRMCTNKKACNYEESTSISHCPTVHPPPADASIGQYVRRIQDLLQEQWTCLEHGYPDLASAIKQPASKLSSIQNQLVNSLNLLSSVYSSQTTSERESSKLESQQAETSPRSLKSIMKKKNSSSGRSAGETRAKKNLQFVGVNGGYETTSSEDSSSTDDDEDSDGEKTETAAGSQDAGDGGGDPTDNTALLETEHAEERLPDAQGSTVSETQQSVQRCTVGDTFRSECHILNNHLAELRTTTDNKLRQTLYTVCQEWFRVSSQKTSSPDLVAVYLEEFRSISPELLQTVVNIADENGNTALHYSVSHSNFRIVKFLLDTGICDVDHQNKAGYTPVMLTPLASAETDEDMEVVKALLTLGNVNLSASQGGQTALMLGVSHSRLDMVKVLLDCGAEINLTAEDGETALMIACQVGNLEIVKLLVSHPDCDVKLTDKAGNSALSIVLDSAHSEIAELLQAHTGHQRSCPSTDTGEGGSL</sequence>
<dbReference type="Pfam" id="PF12796">
    <property type="entry name" value="Ank_2"/>
    <property type="match status" value="2"/>
</dbReference>
<dbReference type="GO" id="GO:0030837">
    <property type="term" value="P:negative regulation of actin filament polymerization"/>
    <property type="evidence" value="ECO:0007669"/>
    <property type="project" value="InterPro"/>
</dbReference>
<dbReference type="FunFam" id="1.25.40.20:FF:000017">
    <property type="entry name" value="KN motif and ankyrin repeat domain-containing protein 1"/>
    <property type="match status" value="1"/>
</dbReference>
<dbReference type="InterPro" id="IPR036770">
    <property type="entry name" value="Ankyrin_rpt-contain_sf"/>
</dbReference>
<evidence type="ECO:0008006" key="9">
    <source>
        <dbReference type="Google" id="ProtNLM"/>
    </source>
</evidence>
<keyword evidence="3 5" id="KW-0040">ANK repeat</keyword>
<proteinExistence type="predicted"/>
<dbReference type="InterPro" id="IPR047184">
    <property type="entry name" value="KANK1-4"/>
</dbReference>
<keyword evidence="8" id="KW-1185">Reference proteome</keyword>
<dbReference type="AlphaFoldDB" id="A0A8J6JWT7"/>
<dbReference type="InterPro" id="IPR021939">
    <property type="entry name" value="KN_motif"/>
</dbReference>
<dbReference type="Proteomes" id="UP000770717">
    <property type="component" value="Unassembled WGS sequence"/>
</dbReference>
<feature type="compositionally biased region" description="Acidic residues" evidence="6">
    <location>
        <begin position="605"/>
        <end position="614"/>
    </location>
</feature>
<name>A0A8J6JWT7_ELECQ</name>
<evidence type="ECO:0000256" key="3">
    <source>
        <dbReference type="ARBA" id="ARBA00023043"/>
    </source>
</evidence>
<feature type="compositionally biased region" description="Polar residues" evidence="6">
    <location>
        <begin position="551"/>
        <end position="562"/>
    </location>
</feature>
<dbReference type="PROSITE" id="PS50297">
    <property type="entry name" value="ANK_REP_REGION"/>
    <property type="match status" value="3"/>
</dbReference>